<evidence type="ECO:0000256" key="1">
    <source>
        <dbReference type="ARBA" id="ARBA00004651"/>
    </source>
</evidence>
<dbReference type="RefSeq" id="WP_377337399.1">
    <property type="nucleotide sequence ID" value="NZ_JBHLUE010000005.1"/>
</dbReference>
<dbReference type="Pfam" id="PF07690">
    <property type="entry name" value="MFS_1"/>
    <property type="match status" value="1"/>
</dbReference>
<dbReference type="PROSITE" id="PS50850">
    <property type="entry name" value="MFS"/>
    <property type="match status" value="1"/>
</dbReference>
<feature type="transmembrane region" description="Helical" evidence="5">
    <location>
        <begin position="350"/>
        <end position="370"/>
    </location>
</feature>
<dbReference type="PANTHER" id="PTHR23542">
    <property type="match status" value="1"/>
</dbReference>
<dbReference type="Gene3D" id="1.20.1250.20">
    <property type="entry name" value="MFS general substrate transporter like domains"/>
    <property type="match status" value="1"/>
</dbReference>
<name>A0ABV6NUL0_9ACTN</name>
<gene>
    <name evidence="7" type="ORF">ACFFHU_09645</name>
</gene>
<organism evidence="7 8">
    <name type="scientific">Plantactinospora siamensis</name>
    <dbReference type="NCBI Taxonomy" id="555372"/>
    <lineage>
        <taxon>Bacteria</taxon>
        <taxon>Bacillati</taxon>
        <taxon>Actinomycetota</taxon>
        <taxon>Actinomycetes</taxon>
        <taxon>Micromonosporales</taxon>
        <taxon>Micromonosporaceae</taxon>
        <taxon>Plantactinospora</taxon>
    </lineage>
</organism>
<proteinExistence type="predicted"/>
<feature type="transmembrane region" description="Helical" evidence="5">
    <location>
        <begin position="86"/>
        <end position="108"/>
    </location>
</feature>
<keyword evidence="2 5" id="KW-0812">Transmembrane</keyword>
<keyword evidence="4 5" id="KW-0472">Membrane</keyword>
<dbReference type="InterPro" id="IPR036259">
    <property type="entry name" value="MFS_trans_sf"/>
</dbReference>
<protein>
    <submittedName>
        <fullName evidence="7">MFS transporter</fullName>
    </submittedName>
</protein>
<dbReference type="SUPFAM" id="SSF103473">
    <property type="entry name" value="MFS general substrate transporter"/>
    <property type="match status" value="1"/>
</dbReference>
<accession>A0ABV6NUL0</accession>
<comment type="caution">
    <text evidence="7">The sequence shown here is derived from an EMBL/GenBank/DDBJ whole genome shotgun (WGS) entry which is preliminary data.</text>
</comment>
<evidence type="ECO:0000256" key="2">
    <source>
        <dbReference type="ARBA" id="ARBA00022692"/>
    </source>
</evidence>
<evidence type="ECO:0000313" key="8">
    <source>
        <dbReference type="Proteomes" id="UP001589894"/>
    </source>
</evidence>
<dbReference type="PANTHER" id="PTHR23542:SF1">
    <property type="entry name" value="MAJOR FACILITATOR SUPERFAMILY (MFS) PROFILE DOMAIN-CONTAINING PROTEIN"/>
    <property type="match status" value="1"/>
</dbReference>
<feature type="transmembrane region" description="Helical" evidence="5">
    <location>
        <begin position="12"/>
        <end position="37"/>
    </location>
</feature>
<evidence type="ECO:0000256" key="4">
    <source>
        <dbReference type="ARBA" id="ARBA00023136"/>
    </source>
</evidence>
<evidence type="ECO:0000256" key="5">
    <source>
        <dbReference type="SAM" id="Phobius"/>
    </source>
</evidence>
<feature type="domain" description="Major facilitator superfamily (MFS) profile" evidence="6">
    <location>
        <begin position="196"/>
        <end position="378"/>
    </location>
</feature>
<feature type="transmembrane region" description="Helical" evidence="5">
    <location>
        <begin position="262"/>
        <end position="293"/>
    </location>
</feature>
<evidence type="ECO:0000313" key="7">
    <source>
        <dbReference type="EMBL" id="MFC0564399.1"/>
    </source>
</evidence>
<feature type="transmembrane region" description="Helical" evidence="5">
    <location>
        <begin position="197"/>
        <end position="222"/>
    </location>
</feature>
<dbReference type="EMBL" id="JBHLUE010000005">
    <property type="protein sequence ID" value="MFC0564399.1"/>
    <property type="molecule type" value="Genomic_DNA"/>
</dbReference>
<dbReference type="InterPro" id="IPR020846">
    <property type="entry name" value="MFS_dom"/>
</dbReference>
<dbReference type="Proteomes" id="UP001589894">
    <property type="component" value="Unassembled WGS sequence"/>
</dbReference>
<dbReference type="InterPro" id="IPR011701">
    <property type="entry name" value="MFS"/>
</dbReference>
<reference evidence="7 8" key="1">
    <citation type="submission" date="2024-09" db="EMBL/GenBank/DDBJ databases">
        <authorList>
            <person name="Sun Q."/>
            <person name="Mori K."/>
        </authorList>
    </citation>
    <scope>NUCLEOTIDE SEQUENCE [LARGE SCALE GENOMIC DNA]</scope>
    <source>
        <strain evidence="7 8">TBRC 2205</strain>
    </source>
</reference>
<sequence>MGALARLPQAMAGLGALVMVTGLGGSYSAGGAVAGAVSLSQALIAPRVSRLTDRVGQTWVLAPQAALNVATIVALVVAAYQHAPVVALVGLGAAVGVTLPQIGAAARARWTNLLHDEPRLNTALAVESLIEEAVFVVGPLVVVALATSVAPGAGLLVAAVLVALGCALFLAHRSTEPPPRRVAGGQRRARATASRGVRVLIVMFLAVGVLFGLTEVGVVALTRGLGEPGVAGELLAAWAGASLVSGVVYGSRTWPGHPARRLILSAAAMAVGGVLIALATQSVIAAAAALVIAGTANAPTLITGNTLVAAVAPAEAITEAYTWVSVTVFAGIAVGATLGGVLIDHRDASSALWAAAVAGVLATTAAAIGLSTRALLTP</sequence>
<feature type="transmembrane region" description="Helical" evidence="5">
    <location>
        <begin position="234"/>
        <end position="250"/>
    </location>
</feature>
<evidence type="ECO:0000259" key="6">
    <source>
        <dbReference type="PROSITE" id="PS50850"/>
    </source>
</evidence>
<feature type="transmembrane region" description="Helical" evidence="5">
    <location>
        <begin position="58"/>
        <end position="80"/>
    </location>
</feature>
<keyword evidence="8" id="KW-1185">Reference proteome</keyword>
<comment type="subcellular location">
    <subcellularLocation>
        <location evidence="1">Cell membrane</location>
        <topology evidence="1">Multi-pass membrane protein</topology>
    </subcellularLocation>
</comment>
<feature type="transmembrane region" description="Helical" evidence="5">
    <location>
        <begin position="320"/>
        <end position="343"/>
    </location>
</feature>
<keyword evidence="3 5" id="KW-1133">Transmembrane helix</keyword>
<feature type="transmembrane region" description="Helical" evidence="5">
    <location>
        <begin position="153"/>
        <end position="171"/>
    </location>
</feature>
<evidence type="ECO:0000256" key="3">
    <source>
        <dbReference type="ARBA" id="ARBA00022989"/>
    </source>
</evidence>